<dbReference type="NCBIfam" id="NF002542">
    <property type="entry name" value="PRK02101.1-3"/>
    <property type="match status" value="1"/>
</dbReference>
<dbReference type="GO" id="GO:0005829">
    <property type="term" value="C:cytosol"/>
    <property type="evidence" value="ECO:0007669"/>
    <property type="project" value="TreeGrafter"/>
</dbReference>
<sequence length="258" mass="29744">MLFLLSPAKKLDYDKPLQVEKYTQPLFVDQAQQLITILKTKSVQDIEDLMRLSPSLAELNVMRYAEWVPHFSLDNARQALLAFNGDVYDKLDAHSLNTKQLDWAQEHIVILSGLYGALRPLDLMQAYRLEMGTKLENPQGKNLYDFWGTTIANYLNERLEKDKQAIIINLASEEYFKSVDLNALKARVVQCVFQDYKNGTYKIISFNAKRARGMMARFAIEHQAKTPEDLLAFNVEGYAYDAAVSTENKFVFRRKLDD</sequence>
<reference evidence="2 3" key="1">
    <citation type="submission" date="2020-02" db="EMBL/GenBank/DDBJ databases">
        <title>Pelistega sp. NLN82 were isolated from wild rodents of the Hainan Island.</title>
        <authorList>
            <person name="Niu N."/>
            <person name="Zhou J."/>
        </authorList>
    </citation>
    <scope>NUCLEOTIDE SEQUENCE [LARGE SCALE GENOMIC DNA]</scope>
    <source>
        <strain evidence="2 3">NLN82</strain>
    </source>
</reference>
<dbReference type="EMBL" id="JAAGYR010000014">
    <property type="protein sequence ID" value="NEN76170.1"/>
    <property type="molecule type" value="Genomic_DNA"/>
</dbReference>
<organism evidence="2 3">
    <name type="scientific">Pelistega ratti</name>
    <dbReference type="NCBI Taxonomy" id="2652177"/>
    <lineage>
        <taxon>Bacteria</taxon>
        <taxon>Pseudomonadati</taxon>
        <taxon>Pseudomonadota</taxon>
        <taxon>Betaproteobacteria</taxon>
        <taxon>Burkholderiales</taxon>
        <taxon>Alcaligenaceae</taxon>
        <taxon>Pelistega</taxon>
    </lineage>
</organism>
<dbReference type="InterPro" id="IPR005583">
    <property type="entry name" value="YaaA"/>
</dbReference>
<keyword evidence="3" id="KW-1185">Reference proteome</keyword>
<protein>
    <recommendedName>
        <fullName evidence="1">UPF0246 protein F9B74_07525</fullName>
    </recommendedName>
</protein>
<dbReference type="Pfam" id="PF03883">
    <property type="entry name" value="H2O2_YaaD"/>
    <property type="match status" value="1"/>
</dbReference>
<gene>
    <name evidence="2" type="primary">yaaA</name>
    <name evidence="2" type="ORF">F9B74_07525</name>
</gene>
<evidence type="ECO:0000256" key="1">
    <source>
        <dbReference type="HAMAP-Rule" id="MF_00652"/>
    </source>
</evidence>
<dbReference type="PANTHER" id="PTHR30283">
    <property type="entry name" value="PEROXIDE STRESS RESPONSE PROTEIN YAAA"/>
    <property type="match status" value="1"/>
</dbReference>
<dbReference type="PANTHER" id="PTHR30283:SF4">
    <property type="entry name" value="PEROXIDE STRESS RESISTANCE PROTEIN YAAA"/>
    <property type="match status" value="1"/>
</dbReference>
<dbReference type="AlphaFoldDB" id="A0A6L9Y6R3"/>
<accession>A0A6L9Y6R3</accession>
<comment type="similarity">
    <text evidence="1">Belongs to the UPF0246 family.</text>
</comment>
<dbReference type="RefSeq" id="WP_163764654.1">
    <property type="nucleotide sequence ID" value="NZ_JAAGYR010000014.1"/>
</dbReference>
<dbReference type="Proteomes" id="UP000477651">
    <property type="component" value="Unassembled WGS sequence"/>
</dbReference>
<dbReference type="HAMAP" id="MF_00652">
    <property type="entry name" value="UPF0246"/>
    <property type="match status" value="1"/>
</dbReference>
<dbReference type="GO" id="GO:0033194">
    <property type="term" value="P:response to hydroperoxide"/>
    <property type="evidence" value="ECO:0007669"/>
    <property type="project" value="TreeGrafter"/>
</dbReference>
<comment type="caution">
    <text evidence="2">The sequence shown here is derived from an EMBL/GenBank/DDBJ whole genome shotgun (WGS) entry which is preliminary data.</text>
</comment>
<evidence type="ECO:0000313" key="3">
    <source>
        <dbReference type="Proteomes" id="UP000477651"/>
    </source>
</evidence>
<proteinExistence type="inferred from homology"/>
<evidence type="ECO:0000313" key="2">
    <source>
        <dbReference type="EMBL" id="NEN76170.1"/>
    </source>
</evidence>
<name>A0A6L9Y6R3_9BURK</name>